<evidence type="ECO:0000256" key="1">
    <source>
        <dbReference type="SAM" id="MobiDB-lite"/>
    </source>
</evidence>
<protein>
    <recommendedName>
        <fullName evidence="4">SGNH hydrolase-type esterase domain-containing protein</fullName>
    </recommendedName>
</protein>
<gene>
    <name evidence="2" type="ORF">K227x_39130</name>
</gene>
<reference evidence="2 3" key="1">
    <citation type="submission" date="2019-02" db="EMBL/GenBank/DDBJ databases">
        <title>Deep-cultivation of Planctomycetes and their phenomic and genomic characterization uncovers novel biology.</title>
        <authorList>
            <person name="Wiegand S."/>
            <person name="Jogler M."/>
            <person name="Boedeker C."/>
            <person name="Pinto D."/>
            <person name="Vollmers J."/>
            <person name="Rivas-Marin E."/>
            <person name="Kohn T."/>
            <person name="Peeters S.H."/>
            <person name="Heuer A."/>
            <person name="Rast P."/>
            <person name="Oberbeckmann S."/>
            <person name="Bunk B."/>
            <person name="Jeske O."/>
            <person name="Meyerdierks A."/>
            <person name="Storesund J.E."/>
            <person name="Kallscheuer N."/>
            <person name="Luecker S."/>
            <person name="Lage O.M."/>
            <person name="Pohl T."/>
            <person name="Merkel B.J."/>
            <person name="Hornburger P."/>
            <person name="Mueller R.-W."/>
            <person name="Bruemmer F."/>
            <person name="Labrenz M."/>
            <person name="Spormann A.M."/>
            <person name="Op den Camp H."/>
            <person name="Overmann J."/>
            <person name="Amann R."/>
            <person name="Jetten M.S.M."/>
            <person name="Mascher T."/>
            <person name="Medema M.H."/>
            <person name="Devos D.P."/>
            <person name="Kaster A.-K."/>
            <person name="Ovreas L."/>
            <person name="Rohde M."/>
            <person name="Galperin M.Y."/>
            <person name="Jogler C."/>
        </authorList>
    </citation>
    <scope>NUCLEOTIDE SEQUENCE [LARGE SCALE GENOMIC DNA]</scope>
    <source>
        <strain evidence="2 3">K22_7</strain>
    </source>
</reference>
<keyword evidence="3" id="KW-1185">Reference proteome</keyword>
<feature type="compositionally biased region" description="Low complexity" evidence="1">
    <location>
        <begin position="7"/>
        <end position="20"/>
    </location>
</feature>
<dbReference type="EMBL" id="CP036525">
    <property type="protein sequence ID" value="QDT05513.1"/>
    <property type="molecule type" value="Genomic_DNA"/>
</dbReference>
<sequence>MGELKSRQQQQQRQRGTRGQFSHCIESHPMKPTLTLSTALLLTQAIAICCVTSVTAKSPIAAPAKVQLTGPWTVSVTVPGQQSDSAELKIPGPEIFTVTHEKFDRLPDFDAKTTSGWRKGARLKGVIAAECTVEGLLDPTSVVVRSGPEPAAKTFQKGIDYEADLVSGTIGRLPEGAIAPDQPVYIDYQHTKQRIDSIVIDGNDRIVLKTGTPHAAMPEPPTLDAGQTRLANVYLPARMDALSADQIFPILETSYPETPASGSSVAERLLPESLKKLQSGEPLEILAWGDSVSTFNRYQTMFVESLKSRYPNANIELVTEAWGGRNTGSYLSEPPGSEHNYQDKVLNRKPDLIVSEFVNDAGLSEPQVDLRYGKILADFRKIGAEWIILTPHYVRPSWMGFSSQRNIDDDPRAYVKGVRAFAKQNQIAVAEGSLRYGRLWRQGIPYITLMENNINHPNVNGHRIFADSLIALFPKSE</sequence>
<dbReference type="Proteomes" id="UP000318538">
    <property type="component" value="Chromosome"/>
</dbReference>
<dbReference type="InterPro" id="IPR036514">
    <property type="entry name" value="SGNH_hydro_sf"/>
</dbReference>
<accession>A0A517NEF9</accession>
<organism evidence="2 3">
    <name type="scientific">Rubripirellula lacrimiformis</name>
    <dbReference type="NCBI Taxonomy" id="1930273"/>
    <lineage>
        <taxon>Bacteria</taxon>
        <taxon>Pseudomonadati</taxon>
        <taxon>Planctomycetota</taxon>
        <taxon>Planctomycetia</taxon>
        <taxon>Pirellulales</taxon>
        <taxon>Pirellulaceae</taxon>
        <taxon>Rubripirellula</taxon>
    </lineage>
</organism>
<dbReference type="Gene3D" id="3.40.50.1110">
    <property type="entry name" value="SGNH hydrolase"/>
    <property type="match status" value="1"/>
</dbReference>
<evidence type="ECO:0000313" key="2">
    <source>
        <dbReference type="EMBL" id="QDT05513.1"/>
    </source>
</evidence>
<name>A0A517NEF9_9BACT</name>
<evidence type="ECO:0008006" key="4">
    <source>
        <dbReference type="Google" id="ProtNLM"/>
    </source>
</evidence>
<dbReference type="KEGG" id="rlc:K227x_39130"/>
<evidence type="ECO:0000313" key="3">
    <source>
        <dbReference type="Proteomes" id="UP000318538"/>
    </source>
</evidence>
<dbReference type="CDD" id="cd00229">
    <property type="entry name" value="SGNH_hydrolase"/>
    <property type="match status" value="1"/>
</dbReference>
<feature type="region of interest" description="Disordered" evidence="1">
    <location>
        <begin position="1"/>
        <end position="21"/>
    </location>
</feature>
<proteinExistence type="predicted"/>
<dbReference type="GO" id="GO:0016788">
    <property type="term" value="F:hydrolase activity, acting on ester bonds"/>
    <property type="evidence" value="ECO:0007669"/>
    <property type="project" value="UniProtKB-ARBA"/>
</dbReference>
<dbReference type="AlphaFoldDB" id="A0A517NEF9"/>
<dbReference type="SUPFAM" id="SSF52266">
    <property type="entry name" value="SGNH hydrolase"/>
    <property type="match status" value="1"/>
</dbReference>